<dbReference type="Proteomes" id="UP001642540">
    <property type="component" value="Unassembled WGS sequence"/>
</dbReference>
<feature type="compositionally biased region" description="Low complexity" evidence="1">
    <location>
        <begin position="445"/>
        <end position="458"/>
    </location>
</feature>
<feature type="region of interest" description="Disordered" evidence="1">
    <location>
        <begin position="321"/>
        <end position="491"/>
    </location>
</feature>
<evidence type="ECO:0000256" key="1">
    <source>
        <dbReference type="SAM" id="MobiDB-lite"/>
    </source>
</evidence>
<feature type="compositionally biased region" description="Basic and acidic residues" evidence="1">
    <location>
        <begin position="9"/>
        <end position="20"/>
    </location>
</feature>
<sequence length="491" mass="56272">MFPDDDLDKDLSLIDDDGRVQPEQVVENRKRKQSPITNGEEDKRPRTESFTSALIQKLKDIDPGTTLQIHNYIEDVKKDVIVREYIDKLLELNFIPRIPSSEQFSDVDKTILNTSLPETCSAEVISLLMDFFQSSYFKNNVGEVMKVRKSVINIKANLHMPNFKKLPERCLTRMTNVKQSCALQIQGESFIGTEFIEELLLIECAHLIKNNVKDKVEFIQLEEEITNHLNVHCVKATTEFLKQFKIRDIDWERFENKVRHTTPIWRKRNENIPPSKNFYATNIVKKILDREESFIPSDVKLEYENFISNGEFAMKNIEQRRDTRATHQKNNLQSFTNMSTNNHQHSVRGRTNNGGRGVFNPHNLHSTRGGRGRRGSRGFYSQPRGNGRDNRQDTRKNDSSFLQRTPLPPASSFMPGTSQPSFMPGTSQPPSSTSAAREEEERGRGNNTNHNNAHSAKATPPPPPPSSSTAPFHSTPSFVMKSMNNIFNRQK</sequence>
<feature type="compositionally biased region" description="Polar residues" evidence="1">
    <location>
        <begin position="482"/>
        <end position="491"/>
    </location>
</feature>
<accession>A0ABP1RK86</accession>
<feature type="compositionally biased region" description="Polar residues" evidence="1">
    <location>
        <begin position="414"/>
        <end position="430"/>
    </location>
</feature>
<gene>
    <name evidence="2" type="ORF">ODALV1_LOCUS23187</name>
</gene>
<feature type="compositionally biased region" description="Basic and acidic residues" evidence="1">
    <location>
        <begin position="386"/>
        <end position="398"/>
    </location>
</feature>
<proteinExistence type="predicted"/>
<protein>
    <submittedName>
        <fullName evidence="2">Uncharacterized protein</fullName>
    </submittedName>
</protein>
<name>A0ABP1RK86_9HEXA</name>
<comment type="caution">
    <text evidence="2">The sequence shown here is derived from an EMBL/GenBank/DDBJ whole genome shotgun (WGS) entry which is preliminary data.</text>
</comment>
<feature type="compositionally biased region" description="Polar residues" evidence="1">
    <location>
        <begin position="328"/>
        <end position="344"/>
    </location>
</feature>
<feature type="compositionally biased region" description="Low complexity" evidence="1">
    <location>
        <begin position="467"/>
        <end position="478"/>
    </location>
</feature>
<dbReference type="EMBL" id="CAXLJM020000077">
    <property type="protein sequence ID" value="CAL8129455.1"/>
    <property type="molecule type" value="Genomic_DNA"/>
</dbReference>
<reference evidence="2 3" key="1">
    <citation type="submission" date="2024-08" db="EMBL/GenBank/DDBJ databases">
        <authorList>
            <person name="Cucini C."/>
            <person name="Frati F."/>
        </authorList>
    </citation>
    <scope>NUCLEOTIDE SEQUENCE [LARGE SCALE GENOMIC DNA]</scope>
</reference>
<evidence type="ECO:0000313" key="3">
    <source>
        <dbReference type="Proteomes" id="UP001642540"/>
    </source>
</evidence>
<keyword evidence="3" id="KW-1185">Reference proteome</keyword>
<evidence type="ECO:0000313" key="2">
    <source>
        <dbReference type="EMBL" id="CAL8129455.1"/>
    </source>
</evidence>
<feature type="region of interest" description="Disordered" evidence="1">
    <location>
        <begin position="1"/>
        <end position="48"/>
    </location>
</feature>
<organism evidence="2 3">
    <name type="scientific">Orchesella dallaii</name>
    <dbReference type="NCBI Taxonomy" id="48710"/>
    <lineage>
        <taxon>Eukaryota</taxon>
        <taxon>Metazoa</taxon>
        <taxon>Ecdysozoa</taxon>
        <taxon>Arthropoda</taxon>
        <taxon>Hexapoda</taxon>
        <taxon>Collembola</taxon>
        <taxon>Entomobryomorpha</taxon>
        <taxon>Entomobryoidea</taxon>
        <taxon>Orchesellidae</taxon>
        <taxon>Orchesellinae</taxon>
        <taxon>Orchesella</taxon>
    </lineage>
</organism>